<reference evidence="3" key="1">
    <citation type="submission" date="2023-03" db="EMBL/GenBank/DDBJ databases">
        <title>Massive genome expansion in bonnet fungi (Mycena s.s.) driven by repeated elements and novel gene families across ecological guilds.</title>
        <authorList>
            <consortium name="Lawrence Berkeley National Laboratory"/>
            <person name="Harder C.B."/>
            <person name="Miyauchi S."/>
            <person name="Viragh M."/>
            <person name="Kuo A."/>
            <person name="Thoen E."/>
            <person name="Andreopoulos B."/>
            <person name="Lu D."/>
            <person name="Skrede I."/>
            <person name="Drula E."/>
            <person name="Henrissat B."/>
            <person name="Morin E."/>
            <person name="Kohler A."/>
            <person name="Barry K."/>
            <person name="LaButti K."/>
            <person name="Morin E."/>
            <person name="Salamov A."/>
            <person name="Lipzen A."/>
            <person name="Mereny Z."/>
            <person name="Hegedus B."/>
            <person name="Baldrian P."/>
            <person name="Stursova M."/>
            <person name="Weitz H."/>
            <person name="Taylor A."/>
            <person name="Grigoriev I.V."/>
            <person name="Nagy L.G."/>
            <person name="Martin F."/>
            <person name="Kauserud H."/>
        </authorList>
    </citation>
    <scope>NUCLEOTIDE SEQUENCE</scope>
    <source>
        <strain evidence="3">CBHHK188m</strain>
    </source>
</reference>
<name>A0AAD7N577_9AGAR</name>
<evidence type="ECO:0000313" key="4">
    <source>
        <dbReference type="Proteomes" id="UP001215280"/>
    </source>
</evidence>
<dbReference type="SUPFAM" id="SSF81383">
    <property type="entry name" value="F-box domain"/>
    <property type="match status" value="1"/>
</dbReference>
<protein>
    <recommendedName>
        <fullName evidence="2">F-box domain-containing protein</fullName>
    </recommendedName>
</protein>
<organism evidence="3 4">
    <name type="scientific">Mycena maculata</name>
    <dbReference type="NCBI Taxonomy" id="230809"/>
    <lineage>
        <taxon>Eukaryota</taxon>
        <taxon>Fungi</taxon>
        <taxon>Dikarya</taxon>
        <taxon>Basidiomycota</taxon>
        <taxon>Agaricomycotina</taxon>
        <taxon>Agaricomycetes</taxon>
        <taxon>Agaricomycetidae</taxon>
        <taxon>Agaricales</taxon>
        <taxon>Marasmiineae</taxon>
        <taxon>Mycenaceae</taxon>
        <taxon>Mycena</taxon>
    </lineage>
</organism>
<sequence length="660" mass="74761">MPRQTRNKVIETTNEPPKKRAKTKAASTRANASTGSPARRFRGRGQLNILPDMPLDILFEIFSQLEPLDVLRLARTTKDLRSVLMSHSAISIWKSAFLNDPDLPGVPDGLNEPQYANLAFSPHCHLCFAAGEHSILWAFHLRVCQSCLFERFDDLYKVTKKLAPGNEMSRNSQLLRRATVGYRSVYSYEEAAEINTKLVKLKKGDASKLEEYIKERQRLVEGIQAHASKAEMSGALRNQRMQRIHQEARERRKDLICTRLTNLGYEEEVQYLKDSHPEVLSEHTLIKSINPLTDRMWHNMKAVLVELMEDVREKMQRKKRKSLLKKRQALLVSVLKNYTRERPIDEVNPSAIDVCVLIPRTTAMLEDSAPDTYTTAESFEDLMADFPSKTDAWRAAKTQDLLALIPGPPRDHDFLRRATTFFRCADCNEPLGYPRVLAHACLSSLRHGHRNREDDLALLCAAFGVEPWNHGGGRVEWHPTTSMSAEAVVRACGLSTEMTTAQDMDDVGAWLECKRCAHKVRGRAVFRWRKAILHDMYHAAAGETGTWRLLGDLEAEAAEGVQEALQEKSYVEAADYACVRCHEKFSFAMMRVHLRVGHGIDVPEAEEDYVLQVDASMDQPPFSVYLPPGAVPSPEVIEVIQVPDDADKLAYMRTCIVVDD</sequence>
<dbReference type="InterPro" id="IPR036047">
    <property type="entry name" value="F-box-like_dom_sf"/>
</dbReference>
<dbReference type="SMART" id="SM00256">
    <property type="entry name" value="FBOX"/>
    <property type="match status" value="1"/>
</dbReference>
<evidence type="ECO:0000256" key="1">
    <source>
        <dbReference type="SAM" id="MobiDB-lite"/>
    </source>
</evidence>
<feature type="compositionally biased region" description="Low complexity" evidence="1">
    <location>
        <begin position="24"/>
        <end position="34"/>
    </location>
</feature>
<dbReference type="AlphaFoldDB" id="A0AAD7N577"/>
<evidence type="ECO:0000259" key="2">
    <source>
        <dbReference type="PROSITE" id="PS50181"/>
    </source>
</evidence>
<feature type="region of interest" description="Disordered" evidence="1">
    <location>
        <begin position="1"/>
        <end position="41"/>
    </location>
</feature>
<dbReference type="Proteomes" id="UP001215280">
    <property type="component" value="Unassembled WGS sequence"/>
</dbReference>
<evidence type="ECO:0000313" key="3">
    <source>
        <dbReference type="EMBL" id="KAJ7744940.1"/>
    </source>
</evidence>
<keyword evidence="4" id="KW-1185">Reference proteome</keyword>
<dbReference type="EMBL" id="JARJLG010000105">
    <property type="protein sequence ID" value="KAJ7744940.1"/>
    <property type="molecule type" value="Genomic_DNA"/>
</dbReference>
<dbReference type="InterPro" id="IPR001810">
    <property type="entry name" value="F-box_dom"/>
</dbReference>
<dbReference type="Pfam" id="PF00646">
    <property type="entry name" value="F-box"/>
    <property type="match status" value="1"/>
</dbReference>
<comment type="caution">
    <text evidence="3">The sequence shown here is derived from an EMBL/GenBank/DDBJ whole genome shotgun (WGS) entry which is preliminary data.</text>
</comment>
<feature type="domain" description="F-box" evidence="2">
    <location>
        <begin position="47"/>
        <end position="96"/>
    </location>
</feature>
<gene>
    <name evidence="3" type="ORF">DFH07DRAFT_19050</name>
</gene>
<dbReference type="CDD" id="cd09917">
    <property type="entry name" value="F-box_SF"/>
    <property type="match status" value="1"/>
</dbReference>
<proteinExistence type="predicted"/>
<accession>A0AAD7N577</accession>
<dbReference type="PROSITE" id="PS50181">
    <property type="entry name" value="FBOX"/>
    <property type="match status" value="1"/>
</dbReference>